<dbReference type="Proteomes" id="UP000288102">
    <property type="component" value="Unassembled WGS sequence"/>
</dbReference>
<keyword evidence="4" id="KW-0472">Membrane</keyword>
<dbReference type="SUPFAM" id="SSF53300">
    <property type="entry name" value="vWA-like"/>
    <property type="match status" value="1"/>
</dbReference>
<dbReference type="PANTHER" id="PTHR48057:SF7">
    <property type="entry name" value="LEUCINE-RICH REPEAT SERINE_THREONINE-PROTEIN KINASE 1"/>
    <property type="match status" value="1"/>
</dbReference>
<dbReference type="Gene3D" id="2.60.120.260">
    <property type="entry name" value="Galactose-binding domain-like"/>
    <property type="match status" value="1"/>
</dbReference>
<dbReference type="Gene3D" id="2.60.40.10">
    <property type="entry name" value="Immunoglobulins"/>
    <property type="match status" value="2"/>
</dbReference>
<dbReference type="OrthoDB" id="627712at2"/>
<dbReference type="SUPFAM" id="SSF52058">
    <property type="entry name" value="L domain-like"/>
    <property type="match status" value="1"/>
</dbReference>
<dbReference type="InterPro" id="IPR052595">
    <property type="entry name" value="LRRC69/RLP"/>
</dbReference>
<dbReference type="SMART" id="SM00409">
    <property type="entry name" value="IG"/>
    <property type="match status" value="1"/>
</dbReference>
<keyword evidence="10" id="KW-1185">Reference proteome</keyword>
<dbReference type="FunFam" id="3.80.10.10:FF:000041">
    <property type="entry name" value="LRR receptor-like serine/threonine-protein kinase ERECTA"/>
    <property type="match status" value="1"/>
</dbReference>
<keyword evidence="5" id="KW-1015">Disulfide bond</keyword>
<dbReference type="Gene3D" id="3.40.50.410">
    <property type="entry name" value="von Willebrand factor, type A domain"/>
    <property type="match status" value="1"/>
</dbReference>
<evidence type="ECO:0000259" key="8">
    <source>
        <dbReference type="PROSITE" id="PS50835"/>
    </source>
</evidence>
<dbReference type="CDD" id="cd00096">
    <property type="entry name" value="Ig"/>
    <property type="match status" value="1"/>
</dbReference>
<evidence type="ECO:0000256" key="2">
    <source>
        <dbReference type="ARBA" id="ARBA00022729"/>
    </source>
</evidence>
<evidence type="ECO:0000256" key="1">
    <source>
        <dbReference type="ARBA" id="ARBA00022614"/>
    </source>
</evidence>
<dbReference type="Pfam" id="PF00560">
    <property type="entry name" value="LRR_1"/>
    <property type="match status" value="3"/>
</dbReference>
<comment type="caution">
    <text evidence="9">The sequence shown here is derived from an EMBL/GenBank/DDBJ whole genome shotgun (WGS) entry which is preliminary data.</text>
</comment>
<dbReference type="SUPFAM" id="SSF48726">
    <property type="entry name" value="Immunoglobulin"/>
    <property type="match status" value="1"/>
</dbReference>
<dbReference type="InterPro" id="IPR001611">
    <property type="entry name" value="Leu-rich_rpt"/>
</dbReference>
<dbReference type="InterPro" id="IPR002035">
    <property type="entry name" value="VWF_A"/>
</dbReference>
<evidence type="ECO:0000256" key="4">
    <source>
        <dbReference type="ARBA" id="ARBA00023136"/>
    </source>
</evidence>
<organism evidence="9 10">
    <name type="scientific">Flavobacterium cupreum</name>
    <dbReference type="NCBI Taxonomy" id="2133766"/>
    <lineage>
        <taxon>Bacteria</taxon>
        <taxon>Pseudomonadati</taxon>
        <taxon>Bacteroidota</taxon>
        <taxon>Flavobacteriia</taxon>
        <taxon>Flavobacteriales</taxon>
        <taxon>Flavobacteriaceae</taxon>
        <taxon>Flavobacterium</taxon>
    </lineage>
</organism>
<keyword evidence="2 6" id="KW-0732">Signal</keyword>
<gene>
    <name evidence="9" type="ORF">D0817_23655</name>
</gene>
<evidence type="ECO:0000259" key="7">
    <source>
        <dbReference type="PROSITE" id="PS50234"/>
    </source>
</evidence>
<dbReference type="InterPro" id="IPR036465">
    <property type="entry name" value="vWFA_dom_sf"/>
</dbReference>
<dbReference type="PROSITE" id="PS50835">
    <property type="entry name" value="IG_LIKE"/>
    <property type="match status" value="1"/>
</dbReference>
<evidence type="ECO:0000313" key="9">
    <source>
        <dbReference type="EMBL" id="RUT67932.1"/>
    </source>
</evidence>
<dbReference type="Gene3D" id="3.80.10.10">
    <property type="entry name" value="Ribonuclease Inhibitor"/>
    <property type="match status" value="4"/>
</dbReference>
<proteinExistence type="predicted"/>
<evidence type="ECO:0000313" key="10">
    <source>
        <dbReference type="Proteomes" id="UP000288102"/>
    </source>
</evidence>
<dbReference type="SUPFAM" id="SSF49299">
    <property type="entry name" value="PKD domain"/>
    <property type="match status" value="1"/>
</dbReference>
<keyword evidence="3" id="KW-0677">Repeat</keyword>
<dbReference type="InterPro" id="IPR013783">
    <property type="entry name" value="Ig-like_fold"/>
</dbReference>
<accession>A0A434A0N5</accession>
<keyword evidence="1" id="KW-0433">Leucine-rich repeat</keyword>
<dbReference type="InterPro" id="IPR032675">
    <property type="entry name" value="LRR_dom_sf"/>
</dbReference>
<dbReference type="InterPro" id="IPR007110">
    <property type="entry name" value="Ig-like_dom"/>
</dbReference>
<evidence type="ECO:0000256" key="3">
    <source>
        <dbReference type="ARBA" id="ARBA00022737"/>
    </source>
</evidence>
<dbReference type="CDD" id="cd00146">
    <property type="entry name" value="PKD"/>
    <property type="match status" value="1"/>
</dbReference>
<feature type="signal peptide" evidence="6">
    <location>
        <begin position="1"/>
        <end position="26"/>
    </location>
</feature>
<reference evidence="10" key="1">
    <citation type="journal article" date="2019" name="Syst. Appl. Microbiol.">
        <title>Flavobacterium circumlabens sp. nov. and Flavobacterium cupreum sp. nov., two psychrotrophic species isolated from Antarctic environmental samples.</title>
        <authorList>
            <person name="Kralova S."/>
            <person name="Busse H.-J."/>
            <person name="Svec P."/>
            <person name="Maslanova I."/>
            <person name="Stankova E."/>
            <person name="Bartak M."/>
            <person name="Sedlacek I."/>
        </authorList>
    </citation>
    <scope>NUCLEOTIDE SEQUENCE [LARGE SCALE GENOMIC DNA]</scope>
    <source>
        <strain evidence="10">CCM 8825</strain>
    </source>
</reference>
<evidence type="ECO:0000256" key="5">
    <source>
        <dbReference type="ARBA" id="ARBA00023157"/>
    </source>
</evidence>
<feature type="domain" description="Ig-like" evidence="8">
    <location>
        <begin position="475"/>
        <end position="554"/>
    </location>
</feature>
<dbReference type="FunFam" id="3.80.10.10:FF:000095">
    <property type="entry name" value="LRR receptor-like serine/threonine-protein kinase GSO1"/>
    <property type="match status" value="1"/>
</dbReference>
<dbReference type="InterPro" id="IPR035986">
    <property type="entry name" value="PKD_dom_sf"/>
</dbReference>
<dbReference type="InterPro" id="IPR036179">
    <property type="entry name" value="Ig-like_dom_sf"/>
</dbReference>
<feature type="chain" id="PRO_5019149155" evidence="6">
    <location>
        <begin position="27"/>
        <end position="1311"/>
    </location>
</feature>
<sequence length="1311" mass="144880">MANNLKIKKYWLTTLCMVFCSLASFAQDLSDATIGFDVARVTASLKEHGVKDHDLNPEISRMREIQIHQYTEMRKTDAEIIAKAESKLLLKNYTSRTSAVTDIPQSEKNALMAFYNSTGGATWRNKTGWNFDNPVVDYFSGAAGGWYGIRLNNGHVSEIILSSNNLTGPIPSEIKDLPYLRRLDINANNLTGGIPKEIGDLKVLYNLQINNNKLTGHIPVEIGAMPELLFAYLSDNQLTGSIPHEIEGATKLQLLYLGGNQLSGTLPPELGNLKNLKELALQTNQITGSIPTELGNATSLQQINFNTNLLYGTIPSSLFKAPKLFLISITDNNLTGLPSDMGENTNVNFLYLNRNKISGNIPSTFGLSSSFRTVDLSYNLLQGTIPNEISNCQSVTALLLNNNLLEGNFNLNVGGFTALVNLDLSSNKLTGAFSNLTSLSNLKFLKINNNNLRFIDFIDQFPSYKATKTTFNFSPQAKIGNLETINKNSGSSVVLDMFLNTDNRSHELDTYQWFKNGSEITGATNKTYTINNLSDSDAGVYTCKAYHITNPDMSPLILEREAITLQITNCPSAPGTLKSTAEKFYTNAQSKFSFETTATGLTYEWSAATAVGTPINTMPSSTKGSYSYTFTEVGDYVVTLVVKDANQCSTTFTKAIKVVDRYCAKEPVDFAFETTSTNLNYTWTSTDSSGNIVNTVTNRTGLYTFTPELPGDYVIELVANGASQCVSLFTKNITIDECVPFISCTKDNPLSPEMHRLFITMISKLATAPNGSDVNVYAHKEIAAMAPYTTEKTAMIYNFINTSSAISFSFTKTATESDVYLPKSATGSILAIDLSKYEDALTATTVTITYNNGIPNTKDGHVKNIDFCPKELSCVSHVALVIDESGSIDATEFNKIKKQLKSFVLQQAKTNDDIGSNIHVSITGMSDSDLNTRTDFIAPLKMTMSNVGLFNDWIDKLGKRYGKQEGISQASDYWKSGLDGALAYQMKPTFVIMVTDGAQTDDVAGLRATFKKFNNNNKAETEPKLPHLYVVGIENGFYIDRASYTSKGIPRDQDPNYNPSLAPKDNLAARTTPWLTKSLQYLLDLSPTEFPLSDINQFTVGTYYGHDNFELLASDETYFSDKLADGKVVCGTAAIKDFCDDCFSFKPEPGKEYILSAWVKEESFIQVKNYENPIIKIVFYNNKEALDIPAQRIDSLVVKANGDIIDGWQRVVKKFKIPTATITMAIELENMSPSIPVYFDDIRIHPLRGSVKSFVYDPVTFKLMSELDENNYSTFYEYDNEGGLVRVKKETAKGIKTIQETRSGSVINITQ</sequence>
<dbReference type="RefSeq" id="WP_127340752.1">
    <property type="nucleotide sequence ID" value="NZ_QWDM01000023.1"/>
</dbReference>
<protein>
    <submittedName>
        <fullName evidence="9">VWA domain-containing protein</fullName>
    </submittedName>
</protein>
<dbReference type="Pfam" id="PF00092">
    <property type="entry name" value="VWA"/>
    <property type="match status" value="1"/>
</dbReference>
<evidence type="ECO:0000256" key="6">
    <source>
        <dbReference type="SAM" id="SignalP"/>
    </source>
</evidence>
<dbReference type="EMBL" id="QWDM01000023">
    <property type="protein sequence ID" value="RUT67932.1"/>
    <property type="molecule type" value="Genomic_DNA"/>
</dbReference>
<feature type="domain" description="VWFA" evidence="7">
    <location>
        <begin position="877"/>
        <end position="1033"/>
    </location>
</feature>
<dbReference type="PANTHER" id="PTHR48057">
    <property type="entry name" value="LEUCINE-RICH REPEAT SERINE/THREONINE-PROTEIN KINASE 1"/>
    <property type="match status" value="1"/>
</dbReference>
<dbReference type="InterPro" id="IPR003599">
    <property type="entry name" value="Ig_sub"/>
</dbReference>
<name>A0A434A0N5_9FLAO</name>
<dbReference type="PROSITE" id="PS50234">
    <property type="entry name" value="VWFA"/>
    <property type="match status" value="1"/>
</dbReference>
<dbReference type="CDD" id="cd00198">
    <property type="entry name" value="vWFA"/>
    <property type="match status" value="1"/>
</dbReference>